<name>A0A652YIQ7_NOCGL</name>
<dbReference type="AlphaFoldDB" id="A0A652YIQ7"/>
<accession>A0A652YIQ7</accession>
<protein>
    <submittedName>
        <fullName evidence="1">Uncharacterized protein DUF3558</fullName>
    </submittedName>
</protein>
<dbReference type="InterPro" id="IPR024520">
    <property type="entry name" value="DUF3558"/>
</dbReference>
<reference evidence="1" key="1">
    <citation type="submission" date="2019-07" db="EMBL/GenBank/DDBJ databases">
        <title>Genomic Encyclopedia of Type Strains, Phase IV (KMG-IV): sequencing the most valuable type-strain genomes for metagenomic binning, comparative biology and taxonomic classification.</title>
        <authorList>
            <person name="Goeker M."/>
        </authorList>
    </citation>
    <scope>NUCLEOTIDE SEQUENCE</scope>
    <source>
        <strain evidence="1">DSM 44596</strain>
    </source>
</reference>
<organism evidence="1">
    <name type="scientific">Nocardia globerula</name>
    <dbReference type="NCBI Taxonomy" id="1818"/>
    <lineage>
        <taxon>Bacteria</taxon>
        <taxon>Bacillati</taxon>
        <taxon>Actinomycetota</taxon>
        <taxon>Actinomycetes</taxon>
        <taxon>Mycobacteriales</taxon>
        <taxon>Nocardiaceae</taxon>
        <taxon>Nocardia</taxon>
    </lineage>
</organism>
<dbReference type="Pfam" id="PF12079">
    <property type="entry name" value="DUF3558"/>
    <property type="match status" value="1"/>
</dbReference>
<proteinExistence type="predicted"/>
<dbReference type="PROSITE" id="PS51257">
    <property type="entry name" value="PROKAR_LIPOPROTEIN"/>
    <property type="match status" value="1"/>
</dbReference>
<dbReference type="EMBL" id="VNIQ01000009">
    <property type="protein sequence ID" value="TYQ01085.1"/>
    <property type="molecule type" value="Genomic_DNA"/>
</dbReference>
<comment type="caution">
    <text evidence="1">The sequence shown here is derived from an EMBL/GenBank/DDBJ whole genome shotgun (WGS) entry which is preliminary data.</text>
</comment>
<evidence type="ECO:0000313" key="1">
    <source>
        <dbReference type="EMBL" id="TYQ01085.1"/>
    </source>
</evidence>
<sequence length="185" mass="20457">MRVVWRDMKCQDPRLAGLRLIVAAIVIGLFAVGCGSTVEGEPERASGQEGLFNPCTDIPDSVIEGVGLDPATESADIFGVEQPGWKICSWDGSWYNVTIYSTSYTISDVRSNPDYVDFIDVDIGDRRATQYRRADSTDEACYVIFAVDQGSVWINAEKDALSEHTGNSCDEARRLTDELDSYLPR</sequence>
<gene>
    <name evidence="1" type="ORF">FNL38_10999</name>
</gene>